<organism evidence="2">
    <name type="scientific">Angiostrongylus costaricensis</name>
    <name type="common">Nematode worm</name>
    <dbReference type="NCBI Taxonomy" id="334426"/>
    <lineage>
        <taxon>Eukaryota</taxon>
        <taxon>Metazoa</taxon>
        <taxon>Ecdysozoa</taxon>
        <taxon>Nematoda</taxon>
        <taxon>Chromadorea</taxon>
        <taxon>Rhabditida</taxon>
        <taxon>Rhabditina</taxon>
        <taxon>Rhabditomorpha</taxon>
        <taxon>Strongyloidea</taxon>
        <taxon>Metastrongylidae</taxon>
        <taxon>Angiostrongylus</taxon>
    </lineage>
</organism>
<feature type="compositionally biased region" description="Basic and acidic residues" evidence="1">
    <location>
        <begin position="21"/>
        <end position="30"/>
    </location>
</feature>
<accession>A0A0R3PTY6</accession>
<evidence type="ECO:0000313" key="2">
    <source>
        <dbReference type="WBParaSite" id="ACOC_0000930301-mRNA-1"/>
    </source>
</evidence>
<dbReference type="WBParaSite" id="ACOC_0000930301-mRNA-1">
    <property type="protein sequence ID" value="ACOC_0000930301-mRNA-1"/>
    <property type="gene ID" value="ACOC_0000930301"/>
</dbReference>
<evidence type="ECO:0000256" key="1">
    <source>
        <dbReference type="SAM" id="MobiDB-lite"/>
    </source>
</evidence>
<dbReference type="AlphaFoldDB" id="A0A0R3PTY6"/>
<protein>
    <submittedName>
        <fullName evidence="2">WD repeat-containing protein 89</fullName>
    </submittedName>
</protein>
<feature type="compositionally biased region" description="Basic and acidic residues" evidence="1">
    <location>
        <begin position="89"/>
        <end position="119"/>
    </location>
</feature>
<proteinExistence type="predicted"/>
<sequence>LNIFFRKKRDRSLETQDNSSDSERKLSDRDSDFEETTLSKNRKRTMTKTALESYPAATPKKRRTTPPLETPKKVTQFWLFESDSDGELEADKEHEERVEQRKNQERERTDEEDRQHKNEEDESFATCSNMTTDYIRTWQTGGSNLDNKRAEQDGILDKIKREVPSEESDNGVAGAIANEDNVNEQHQIFAIGKTSDGRIRVLVGTDETKRVVSLRARAIPRWLISSSVSGDKRLVVTFILSACIPLT</sequence>
<reference evidence="2" key="1">
    <citation type="submission" date="2017-02" db="UniProtKB">
        <authorList>
            <consortium name="WormBaseParasite"/>
        </authorList>
    </citation>
    <scope>IDENTIFICATION</scope>
</reference>
<name>A0A0R3PTY6_ANGCS</name>
<feature type="compositionally biased region" description="Basic residues" evidence="1">
    <location>
        <begin position="1"/>
        <end position="10"/>
    </location>
</feature>
<feature type="region of interest" description="Disordered" evidence="1">
    <location>
        <begin position="1"/>
        <end position="124"/>
    </location>
</feature>